<accession>A0A0R3SBK3</accession>
<evidence type="ECO:0000256" key="2">
    <source>
        <dbReference type="SAM" id="Phobius"/>
    </source>
</evidence>
<feature type="signal peptide" evidence="3">
    <location>
        <begin position="1"/>
        <end position="18"/>
    </location>
</feature>
<keyword evidence="2" id="KW-0472">Membrane</keyword>
<feature type="chain" id="PRO_5043131186" evidence="3">
    <location>
        <begin position="19"/>
        <end position="496"/>
    </location>
</feature>
<dbReference type="Proteomes" id="UP000274504">
    <property type="component" value="Unassembled WGS sequence"/>
</dbReference>
<feature type="compositionally biased region" description="Basic residues" evidence="1">
    <location>
        <begin position="484"/>
        <end position="496"/>
    </location>
</feature>
<gene>
    <name evidence="4" type="ORF">HDID_LOCUS1865</name>
</gene>
<protein>
    <submittedName>
        <fullName evidence="6">Ig-like domain-containing protein</fullName>
    </submittedName>
</protein>
<keyword evidence="3" id="KW-0732">Signal</keyword>
<evidence type="ECO:0000256" key="3">
    <source>
        <dbReference type="SAM" id="SignalP"/>
    </source>
</evidence>
<evidence type="ECO:0000313" key="5">
    <source>
        <dbReference type="Proteomes" id="UP000274504"/>
    </source>
</evidence>
<name>A0A0R3SBK3_HYMDI</name>
<evidence type="ECO:0000313" key="6">
    <source>
        <dbReference type="WBParaSite" id="HDID_0000186401-mRNA-1"/>
    </source>
</evidence>
<keyword evidence="2" id="KW-1133">Transmembrane helix</keyword>
<organism evidence="6">
    <name type="scientific">Hymenolepis diminuta</name>
    <name type="common">Rat tapeworm</name>
    <dbReference type="NCBI Taxonomy" id="6216"/>
    <lineage>
        <taxon>Eukaryota</taxon>
        <taxon>Metazoa</taxon>
        <taxon>Spiralia</taxon>
        <taxon>Lophotrochozoa</taxon>
        <taxon>Platyhelminthes</taxon>
        <taxon>Cestoda</taxon>
        <taxon>Eucestoda</taxon>
        <taxon>Cyclophyllidea</taxon>
        <taxon>Hymenolepididae</taxon>
        <taxon>Hymenolepis</taxon>
    </lineage>
</organism>
<sequence length="496" mass="56639">MYTLISIAFVTLINFGSADYHTIDIQLFEDFIVKPINFIPDSNLQWMHNGVPVDQSSDHYKRFKNGALKVIRADASDCGLYQFCNGRRCSEPIYAEIQGLDQDSTIVQGDGVIWIFGNDAPNTYTYRKPATEIQCKFAIPKEYLQLQVSWFYSIGEEFHLNCLNFPIRNRTFSCKGSYICFLSSLILSKNPGDMIFTCRISVQTKAGNFSDEQDFCPNSSGFSQRDPIQEYEKRRSKKSNDRLHAIDYHEGPPNITLSAERCGGPVNATCSSKGGLVELYITSDVELLDRHNGSGFALANKLLLQNSSDVEINGTYFSSRLFNLSEFLSQEVYVVCRCLDKYSFRRLEAQNCSDISGTQSHLSLLHQCLIIATYLIFIVLMVIVAVWRYLIKRRKRRIEFLRRPSLVYQSTDAIECQQICPQRRDYVNVSVAYFPNRSDTTKPQLDLAESDEDYLEPRQIESKSTSQTRTVRFQLDGESSPVVKSHKCPLSRRSAL</sequence>
<feature type="region of interest" description="Disordered" evidence="1">
    <location>
        <begin position="476"/>
        <end position="496"/>
    </location>
</feature>
<evidence type="ECO:0000313" key="4">
    <source>
        <dbReference type="EMBL" id="VDL19326.1"/>
    </source>
</evidence>
<dbReference type="EMBL" id="UYSG01000393">
    <property type="protein sequence ID" value="VDL19326.1"/>
    <property type="molecule type" value="Genomic_DNA"/>
</dbReference>
<keyword evidence="2" id="KW-0812">Transmembrane</keyword>
<dbReference type="OrthoDB" id="10420471at2759"/>
<reference evidence="4 5" key="2">
    <citation type="submission" date="2018-11" db="EMBL/GenBank/DDBJ databases">
        <authorList>
            <consortium name="Pathogen Informatics"/>
        </authorList>
    </citation>
    <scope>NUCLEOTIDE SEQUENCE [LARGE SCALE GENOMIC DNA]</scope>
</reference>
<dbReference type="AlphaFoldDB" id="A0A0R3SBK3"/>
<evidence type="ECO:0000256" key="1">
    <source>
        <dbReference type="SAM" id="MobiDB-lite"/>
    </source>
</evidence>
<reference evidence="6" key="1">
    <citation type="submission" date="2017-02" db="UniProtKB">
        <authorList>
            <consortium name="WormBaseParasite"/>
        </authorList>
    </citation>
    <scope>IDENTIFICATION</scope>
</reference>
<dbReference type="WBParaSite" id="HDID_0000186401-mRNA-1">
    <property type="protein sequence ID" value="HDID_0000186401-mRNA-1"/>
    <property type="gene ID" value="HDID_0000186401"/>
</dbReference>
<proteinExistence type="predicted"/>
<feature type="transmembrane region" description="Helical" evidence="2">
    <location>
        <begin position="369"/>
        <end position="391"/>
    </location>
</feature>